<dbReference type="PANTHER" id="PTHR37200">
    <property type="entry name" value="RNA-BINDING (RRM/RBD/RNP MOTIFS) FAMILY PROTEIN"/>
    <property type="match status" value="1"/>
</dbReference>
<feature type="region of interest" description="Disordered" evidence="2">
    <location>
        <begin position="418"/>
        <end position="495"/>
    </location>
</feature>
<dbReference type="PANTHER" id="PTHR37200:SF1">
    <property type="entry name" value="RNA-BINDING (RRM_RBD_RNP MOTIFS) FAMILY PROTEIN"/>
    <property type="match status" value="1"/>
</dbReference>
<organism evidence="4 5">
    <name type="scientific">Spinacia oleracea</name>
    <name type="common">Spinach</name>
    <dbReference type="NCBI Taxonomy" id="3562"/>
    <lineage>
        <taxon>Eukaryota</taxon>
        <taxon>Viridiplantae</taxon>
        <taxon>Streptophyta</taxon>
        <taxon>Embryophyta</taxon>
        <taxon>Tracheophyta</taxon>
        <taxon>Spermatophyta</taxon>
        <taxon>Magnoliopsida</taxon>
        <taxon>eudicotyledons</taxon>
        <taxon>Gunneridae</taxon>
        <taxon>Pentapetalae</taxon>
        <taxon>Caryophyllales</taxon>
        <taxon>Chenopodiaceae</taxon>
        <taxon>Chenopodioideae</taxon>
        <taxon>Anserineae</taxon>
        <taxon>Spinacia</taxon>
    </lineage>
</organism>
<dbReference type="Proteomes" id="UP000813463">
    <property type="component" value="Chromosome 1"/>
</dbReference>
<feature type="domain" description="RRM" evidence="3">
    <location>
        <begin position="225"/>
        <end position="312"/>
    </location>
</feature>
<gene>
    <name evidence="5" type="primary">LOC110777533</name>
</gene>
<dbReference type="Gene3D" id="3.30.70.330">
    <property type="match status" value="1"/>
</dbReference>
<dbReference type="InterPro" id="IPR000504">
    <property type="entry name" value="RRM_dom"/>
</dbReference>
<reference evidence="4" key="1">
    <citation type="journal article" date="2021" name="Nat. Commun.">
        <title>Genomic analyses provide insights into spinach domestication and the genetic basis of agronomic traits.</title>
        <authorList>
            <person name="Cai X."/>
            <person name="Sun X."/>
            <person name="Xu C."/>
            <person name="Sun H."/>
            <person name="Wang X."/>
            <person name="Ge C."/>
            <person name="Zhang Z."/>
            <person name="Wang Q."/>
            <person name="Fei Z."/>
            <person name="Jiao C."/>
            <person name="Wang Q."/>
        </authorList>
    </citation>
    <scope>NUCLEOTIDE SEQUENCE [LARGE SCALE GENOMIC DNA]</scope>
    <source>
        <strain evidence="4">cv. Varoflay</strain>
    </source>
</reference>
<dbReference type="InterPro" id="IPR035979">
    <property type="entry name" value="RBD_domain_sf"/>
</dbReference>
<keyword evidence="1" id="KW-0694">RNA-binding</keyword>
<dbReference type="RefSeq" id="XP_056691066.1">
    <property type="nucleotide sequence ID" value="XM_056835088.1"/>
</dbReference>
<name>A0ABM3R626_SPIOL</name>
<sequence>MFFDDRRRKGTSDCVFSHSKRLIPFSLPHSPTMLGVGRLPPPSAPPLVQKKPTIFSSLPIQHKIQNAKLPFLPELLSNYSSLSLSSSSSCRTGFCLFAQKKEENPNLGAIKMEKVEDFEEDDEVDFDEEDDIFDDEDEDFDEEFDDDDELMVPYDKMNDWLEKKPKGFGEGKVYDTSVEDNLLEEIEQSFKAQLANITKLKNERKKPDTKNDSTGVLLNGVPGGIRVRINNLPKKRNIHRDLKSAFEGVPGIIKISPVNSGNKKTRDPVCKGLAYVDFKSLAEANRFIQMFSGQNIAFGKSEKPIKCEILKPLDGSEEVSSFDGYNSTSEGSFIVSEEEEEEDEEDEEDDVEQNDTELQLNEDDDFVYEELIKGIQALDSNNALGDLLQLSASERIKRVEMLESKLLARISSGEVEMEAPKMKSVVKNMPDKKPSQISDKKPSQITDKKPSQKTDKKPSQKTDKKPNQKTDKKPSLKPEQKPKQRIPGSAKKLKFKEKAKLADVFARYGTSGASASKQK</sequence>
<evidence type="ECO:0000256" key="2">
    <source>
        <dbReference type="SAM" id="MobiDB-lite"/>
    </source>
</evidence>
<evidence type="ECO:0000256" key="1">
    <source>
        <dbReference type="PROSITE-ProRule" id="PRU00176"/>
    </source>
</evidence>
<feature type="region of interest" description="Disordered" evidence="2">
    <location>
        <begin position="316"/>
        <end position="362"/>
    </location>
</feature>
<dbReference type="SUPFAM" id="SSF54928">
    <property type="entry name" value="RNA-binding domain, RBD"/>
    <property type="match status" value="1"/>
</dbReference>
<dbReference type="GeneID" id="110777533"/>
<protein>
    <submittedName>
        <fullName evidence="5">Uncharacterized protein isoform X1</fullName>
    </submittedName>
</protein>
<feature type="compositionally biased region" description="Basic and acidic residues" evidence="2">
    <location>
        <begin position="429"/>
        <end position="482"/>
    </location>
</feature>
<dbReference type="PROSITE" id="PS50102">
    <property type="entry name" value="RRM"/>
    <property type="match status" value="1"/>
</dbReference>
<reference evidence="5" key="2">
    <citation type="submission" date="2025-08" db="UniProtKB">
        <authorList>
            <consortium name="RefSeq"/>
        </authorList>
    </citation>
    <scope>IDENTIFICATION</scope>
    <source>
        <tissue evidence="5">Leaf</tissue>
    </source>
</reference>
<evidence type="ECO:0000313" key="5">
    <source>
        <dbReference type="RefSeq" id="XP_056691066.1"/>
    </source>
</evidence>
<dbReference type="InterPro" id="IPR012677">
    <property type="entry name" value="Nucleotide-bd_a/b_plait_sf"/>
</dbReference>
<accession>A0ABM3R626</accession>
<evidence type="ECO:0000259" key="3">
    <source>
        <dbReference type="PROSITE" id="PS50102"/>
    </source>
</evidence>
<feature type="compositionally biased region" description="Acidic residues" evidence="2">
    <location>
        <begin position="336"/>
        <end position="362"/>
    </location>
</feature>
<keyword evidence="4" id="KW-1185">Reference proteome</keyword>
<proteinExistence type="predicted"/>
<dbReference type="CDD" id="cd00590">
    <property type="entry name" value="RRM_SF"/>
    <property type="match status" value="1"/>
</dbReference>
<evidence type="ECO:0000313" key="4">
    <source>
        <dbReference type="Proteomes" id="UP000813463"/>
    </source>
</evidence>